<evidence type="ECO:0000313" key="2">
    <source>
        <dbReference type="Proteomes" id="UP000673691"/>
    </source>
</evidence>
<organism evidence="1 2">
    <name type="scientific">Olpidium bornovanus</name>
    <dbReference type="NCBI Taxonomy" id="278681"/>
    <lineage>
        <taxon>Eukaryota</taxon>
        <taxon>Fungi</taxon>
        <taxon>Fungi incertae sedis</taxon>
        <taxon>Olpidiomycota</taxon>
        <taxon>Olpidiomycotina</taxon>
        <taxon>Olpidiomycetes</taxon>
        <taxon>Olpidiales</taxon>
        <taxon>Olpidiaceae</taxon>
        <taxon>Olpidium</taxon>
    </lineage>
</organism>
<sequence length="67" mass="7495">MRHGTSSAVALCCRICYCSEKFGRPRTQPAVIPFGRLRIPAVLLAQEGVFAQHEKPLLIFDMICHIP</sequence>
<dbReference type="AlphaFoldDB" id="A0A8H7ZSU8"/>
<protein>
    <submittedName>
        <fullName evidence="1">Uncharacterized protein</fullName>
    </submittedName>
</protein>
<gene>
    <name evidence="1" type="ORF">BJ554DRAFT_1153</name>
</gene>
<dbReference type="Proteomes" id="UP000673691">
    <property type="component" value="Unassembled WGS sequence"/>
</dbReference>
<dbReference type="EMBL" id="JAEFCI010008236">
    <property type="protein sequence ID" value="KAG5458595.1"/>
    <property type="molecule type" value="Genomic_DNA"/>
</dbReference>
<proteinExistence type="predicted"/>
<keyword evidence="2" id="KW-1185">Reference proteome</keyword>
<comment type="caution">
    <text evidence="1">The sequence shown here is derived from an EMBL/GenBank/DDBJ whole genome shotgun (WGS) entry which is preliminary data.</text>
</comment>
<name>A0A8H7ZSU8_9FUNG</name>
<evidence type="ECO:0000313" key="1">
    <source>
        <dbReference type="EMBL" id="KAG5458595.1"/>
    </source>
</evidence>
<accession>A0A8H7ZSU8</accession>
<reference evidence="1 2" key="1">
    <citation type="journal article" name="Sci. Rep.">
        <title>Genome-scale phylogenetic analyses confirm Olpidium as the closest living zoosporic fungus to the non-flagellated, terrestrial fungi.</title>
        <authorList>
            <person name="Chang Y."/>
            <person name="Rochon D."/>
            <person name="Sekimoto S."/>
            <person name="Wang Y."/>
            <person name="Chovatia M."/>
            <person name="Sandor L."/>
            <person name="Salamov A."/>
            <person name="Grigoriev I.V."/>
            <person name="Stajich J.E."/>
            <person name="Spatafora J.W."/>
        </authorList>
    </citation>
    <scope>NUCLEOTIDE SEQUENCE [LARGE SCALE GENOMIC DNA]</scope>
    <source>
        <strain evidence="1">S191</strain>
    </source>
</reference>